<dbReference type="AlphaFoldDB" id="A0A6H2A132"/>
<organism evidence="1">
    <name type="scientific">viral metagenome</name>
    <dbReference type="NCBI Taxonomy" id="1070528"/>
    <lineage>
        <taxon>unclassified sequences</taxon>
        <taxon>metagenomes</taxon>
        <taxon>organismal metagenomes</taxon>
    </lineage>
</organism>
<dbReference type="EMBL" id="MT141253">
    <property type="protein sequence ID" value="QJA57086.1"/>
    <property type="molecule type" value="Genomic_DNA"/>
</dbReference>
<sequence length="154" mass="17966">MTNEQIATIKGEIADIKSMLKASDETKRSDVGYFNHSVTHLNVEEVQKAIGAREKQLKQYTPQKLKGNEANKALSRAKELKVWIRDNIPKESFTLYPRPKDPVKKTRDFERAVDRQVQWAKNGESAIQEYHYLMRRVDPSIPREDFSRYTKEKA</sequence>
<reference evidence="1" key="1">
    <citation type="submission" date="2020-03" db="EMBL/GenBank/DDBJ databases">
        <title>The deep terrestrial virosphere.</title>
        <authorList>
            <person name="Holmfeldt K."/>
            <person name="Nilsson E."/>
            <person name="Simone D."/>
            <person name="Lopez-Fernandez M."/>
            <person name="Wu X."/>
            <person name="de Brujin I."/>
            <person name="Lundin D."/>
            <person name="Andersson A."/>
            <person name="Bertilsson S."/>
            <person name="Dopson M."/>
        </authorList>
    </citation>
    <scope>NUCLEOTIDE SEQUENCE</scope>
    <source>
        <strain evidence="3">MM415A00710</strain>
        <strain evidence="2">MM415B01724</strain>
        <strain evidence="1">TM448A03378</strain>
    </source>
</reference>
<dbReference type="EMBL" id="MT144408">
    <property type="protein sequence ID" value="QJA53277.1"/>
    <property type="molecule type" value="Genomic_DNA"/>
</dbReference>
<dbReference type="EMBL" id="MT142423">
    <property type="protein sequence ID" value="QJA80468.1"/>
    <property type="molecule type" value="Genomic_DNA"/>
</dbReference>
<proteinExistence type="predicted"/>
<evidence type="ECO:0000313" key="2">
    <source>
        <dbReference type="EMBL" id="QJA57086.1"/>
    </source>
</evidence>
<evidence type="ECO:0000313" key="1">
    <source>
        <dbReference type="EMBL" id="QJA53277.1"/>
    </source>
</evidence>
<name>A0A6H2A132_9ZZZZ</name>
<evidence type="ECO:0000313" key="3">
    <source>
        <dbReference type="EMBL" id="QJA80468.1"/>
    </source>
</evidence>
<accession>A0A6H2A132</accession>
<protein>
    <submittedName>
        <fullName evidence="1">Uncharacterized protein</fullName>
    </submittedName>
</protein>
<gene>
    <name evidence="3" type="ORF">MM415A00710_0018</name>
    <name evidence="2" type="ORF">MM415B01724_0020</name>
    <name evidence="1" type="ORF">TM448A03378_0009</name>
</gene>